<dbReference type="InterPro" id="IPR003343">
    <property type="entry name" value="Big_2"/>
</dbReference>
<gene>
    <name evidence="3" type="ORF">CWS31_001530</name>
</gene>
<feature type="domain" description="BIG2" evidence="2">
    <location>
        <begin position="817"/>
        <end position="894"/>
    </location>
</feature>
<evidence type="ECO:0000313" key="4">
    <source>
        <dbReference type="Proteomes" id="UP000815846"/>
    </source>
</evidence>
<dbReference type="SMART" id="SM00635">
    <property type="entry name" value="BID_2"/>
    <property type="match status" value="2"/>
</dbReference>
<protein>
    <submittedName>
        <fullName evidence="3">CRTAC1 family protein</fullName>
    </submittedName>
</protein>
<proteinExistence type="predicted"/>
<sequence>MVIALALVACKTDKTTSFPIVVSPSTPLIINSHLENSLLKKIVLDVDNSGNYANLSLYADDKLLIDNLNIPKQGKQTLNALVQFNSLGEVQLKVVTKGATLTINNVSFEDVKDLNLPQYTDISVAAGIDKVSSIKYGGPTIADIDNDGDYDFIVNNHNEESSKLYWNNGDGTVTKHNQNLARWFMHDLHGTSVGDYDNDGDLDMVVTLGGGNGKNPGKANFYQNSNGYFVLSTGDVNIDRGGRGRGAKWSDMDLDGDLDLMLINEASLQHSKPQHYFYKNLGNGAFEYQSIKGLEDQEPSRALITDINGDNIDDVILYSPLSIWQGNGDFTFTEITAQIPEDIAKLHDVMAITDIDIDNDGDLDLYLARGKVFEHGFGEAPSVDHDPISKEFSIKPRGYKGVDEFEFTANGAIKLHQYNFLTQGTFRGKDYPIFLGSNKTAKILAKGEELDITPDESTGWPEDISENGVYFGYLGNGKWQAALVRTDNIFWTFRFSLSGVDDVTLGFEPENRNIADILLKNDNGKFTDVSQEWNIPSGGNSLGVTVGDFNNDSHQDLFVYRWGLIGARISDYMLLNTGKGGFETVTMHGANDVGGPGNGDMGQAFDFDLDGDVDLLNGSEDGEWYLYANQGANKSPSQGNYALVKVGYAPKSNVDAISAEVIVKTSSKEYRKRVGSAGAIFSQSLLNIVHFGLGDEDTIESINIRWRNGETVTIKGQTANKLFDTDNIDPVTLAVTPATIEVRKSTSIKLSANTTPINANDRVHWSSSDESIVTVNESGTVKAIGDINNSATITAKTPTNGLTSSSKITIVDWYAIPVESILLPKQPQTMIEGQKLHLHATVLPEYADNSALHWSSSNTDIAHISPDGTISALQAGIVTINVTSQENTKINNQLEILIKPFIEPYVNIIDPQKYENTDFVVGESIKIDVNYHAGTDNTVISADEGGIRYWLREFKYKWIPAKDIVLTDSSALKTESGSSSMTISLDGLTPTSELPTGHFYYLNVSFASSNGQMYKHEIYPITIVDAKKSN</sequence>
<dbReference type="InterPro" id="IPR013517">
    <property type="entry name" value="FG-GAP"/>
</dbReference>
<reference evidence="3 4" key="1">
    <citation type="submission" date="2019-08" db="EMBL/GenBank/DDBJ databases">
        <title>Microbe sample from Colwellia echini.</title>
        <authorList>
            <person name="Christiansen L."/>
            <person name="Pathiraja D."/>
            <person name="Schultz-Johansen M."/>
            <person name="Choi I.-G."/>
            <person name="Stougaard P."/>
        </authorList>
    </citation>
    <scope>NUCLEOTIDE SEQUENCE [LARGE SCALE GENOMIC DNA]</scope>
    <source>
        <strain evidence="3 4">A3</strain>
    </source>
</reference>
<dbReference type="InterPro" id="IPR008964">
    <property type="entry name" value="Invasin/intimin_cell_adhesion"/>
</dbReference>
<name>A0ABY3N1T5_9GAMM</name>
<dbReference type="PANTHER" id="PTHR44103">
    <property type="entry name" value="PROPROTEIN CONVERTASE P"/>
    <property type="match status" value="1"/>
</dbReference>
<dbReference type="InterPro" id="IPR028994">
    <property type="entry name" value="Integrin_alpha_N"/>
</dbReference>
<organism evidence="3 4">
    <name type="scientific">Colwellia echini</name>
    <dbReference type="NCBI Taxonomy" id="1982103"/>
    <lineage>
        <taxon>Bacteria</taxon>
        <taxon>Pseudomonadati</taxon>
        <taxon>Pseudomonadota</taxon>
        <taxon>Gammaproteobacteria</taxon>
        <taxon>Alteromonadales</taxon>
        <taxon>Colwelliaceae</taxon>
        <taxon>Colwellia</taxon>
    </lineage>
</organism>
<dbReference type="Proteomes" id="UP000815846">
    <property type="component" value="Unassembled WGS sequence"/>
</dbReference>
<dbReference type="EMBL" id="PJAI02000001">
    <property type="protein sequence ID" value="TYK67473.1"/>
    <property type="molecule type" value="Genomic_DNA"/>
</dbReference>
<dbReference type="Gene3D" id="2.60.40.1080">
    <property type="match status" value="2"/>
</dbReference>
<evidence type="ECO:0000313" key="3">
    <source>
        <dbReference type="EMBL" id="TYK67473.1"/>
    </source>
</evidence>
<dbReference type="Gene3D" id="2.130.10.130">
    <property type="entry name" value="Integrin alpha, N-terminal"/>
    <property type="match status" value="2"/>
</dbReference>
<keyword evidence="4" id="KW-1185">Reference proteome</keyword>
<dbReference type="Pfam" id="PF13517">
    <property type="entry name" value="FG-GAP_3"/>
    <property type="match status" value="3"/>
</dbReference>
<dbReference type="Pfam" id="PF02368">
    <property type="entry name" value="Big_2"/>
    <property type="match status" value="2"/>
</dbReference>
<accession>A0ABY3N1T5</accession>
<dbReference type="SUPFAM" id="SSF69318">
    <property type="entry name" value="Integrin alpha N-terminal domain"/>
    <property type="match status" value="2"/>
</dbReference>
<evidence type="ECO:0000259" key="2">
    <source>
        <dbReference type="SMART" id="SM00635"/>
    </source>
</evidence>
<evidence type="ECO:0000256" key="1">
    <source>
        <dbReference type="ARBA" id="ARBA00022729"/>
    </source>
</evidence>
<feature type="domain" description="BIG2" evidence="2">
    <location>
        <begin position="729"/>
        <end position="807"/>
    </location>
</feature>
<dbReference type="InterPro" id="IPR011519">
    <property type="entry name" value="UnbV_ASPIC"/>
</dbReference>
<dbReference type="Pfam" id="PF07593">
    <property type="entry name" value="UnbV_ASPIC"/>
    <property type="match status" value="1"/>
</dbReference>
<keyword evidence="1" id="KW-0732">Signal</keyword>
<dbReference type="PANTHER" id="PTHR44103:SF1">
    <property type="entry name" value="PROPROTEIN CONVERTASE P"/>
    <property type="match status" value="1"/>
</dbReference>
<comment type="caution">
    <text evidence="3">The sequence shown here is derived from an EMBL/GenBank/DDBJ whole genome shotgun (WGS) entry which is preliminary data.</text>
</comment>
<dbReference type="SUPFAM" id="SSF49373">
    <property type="entry name" value="Invasin/intimin cell-adhesion fragments"/>
    <property type="match status" value="2"/>
</dbReference>